<reference evidence="1 2" key="1">
    <citation type="submission" date="2016-10" db="EMBL/GenBank/DDBJ databases">
        <authorList>
            <person name="de Groot N.N."/>
        </authorList>
    </citation>
    <scope>NUCLEOTIDE SEQUENCE [LARGE SCALE GENOMIC DNA]</scope>
    <source>
        <strain evidence="1 2">LMG 2158</strain>
    </source>
</reference>
<gene>
    <name evidence="1" type="ORF">SAMN05216581_5514</name>
</gene>
<dbReference type="Proteomes" id="UP000182272">
    <property type="component" value="Chromosome I"/>
</dbReference>
<proteinExistence type="predicted"/>
<dbReference type="NCBIfam" id="TIGR02532">
    <property type="entry name" value="IV_pilin_GFxxxE"/>
    <property type="match status" value="1"/>
</dbReference>
<dbReference type="SUPFAM" id="SSF54523">
    <property type="entry name" value="Pili subunits"/>
    <property type="match status" value="1"/>
</dbReference>
<organism evidence="1 2">
    <name type="scientific">Pseudomonas asplenii</name>
    <dbReference type="NCBI Taxonomy" id="53407"/>
    <lineage>
        <taxon>Bacteria</taxon>
        <taxon>Pseudomonadati</taxon>
        <taxon>Pseudomonadota</taxon>
        <taxon>Gammaproteobacteria</taxon>
        <taxon>Pseudomonadales</taxon>
        <taxon>Pseudomonadaceae</taxon>
        <taxon>Pseudomonas</taxon>
    </lineage>
</organism>
<dbReference type="InterPro" id="IPR045584">
    <property type="entry name" value="Pilin-like"/>
</dbReference>
<dbReference type="InterPro" id="IPR012902">
    <property type="entry name" value="N_methyl_site"/>
</dbReference>
<protein>
    <submittedName>
        <fullName evidence="1">Type II secretion system protein J (GspJ)</fullName>
    </submittedName>
</protein>
<dbReference type="EMBL" id="LT629972">
    <property type="protein sequence ID" value="SEI24484.1"/>
    <property type="molecule type" value="Genomic_DNA"/>
</dbReference>
<dbReference type="OrthoDB" id="5801210at2"/>
<sequence>MIARQRGFTLLEVLISLGLLEMLMVLIASALTASSRTQMLGERYSERLDEIRSAQDFLRSAAQQAYPAVFRSDDTHSGPVFEGEREQLRLVAPLPPQLAGGLPLQVFSLIENRSGSKDLQVAFFQFDERGLRPWAEPQVLLHDLDHWQLSYRGLDNDAHPTGWLPRWPWPERLPQALSVELQPHGPIAWPPLVVAIRMSLGINDAQAPL</sequence>
<name>A0A1H6P4R1_9PSED</name>
<dbReference type="RefSeq" id="WP_019360792.1">
    <property type="nucleotide sequence ID" value="NZ_LT629972.1"/>
</dbReference>
<dbReference type="AlphaFoldDB" id="A0A1H6P4R1"/>
<evidence type="ECO:0000313" key="1">
    <source>
        <dbReference type="EMBL" id="SEI24484.1"/>
    </source>
</evidence>
<accession>A0A1H6P4R1</accession>
<evidence type="ECO:0000313" key="2">
    <source>
        <dbReference type="Proteomes" id="UP000182272"/>
    </source>
</evidence>